<dbReference type="PANTHER" id="PTHR35617:SF3">
    <property type="entry name" value="CORE-BINDING (CB) DOMAIN-CONTAINING PROTEIN"/>
    <property type="match status" value="1"/>
</dbReference>
<evidence type="ECO:0000313" key="2">
    <source>
        <dbReference type="EMBL" id="KAK2867715.1"/>
    </source>
</evidence>
<evidence type="ECO:0000256" key="1">
    <source>
        <dbReference type="SAM" id="MobiDB-lite"/>
    </source>
</evidence>
<organism evidence="2 3">
    <name type="scientific">Cirrhinus molitorella</name>
    <name type="common">mud carp</name>
    <dbReference type="NCBI Taxonomy" id="172907"/>
    <lineage>
        <taxon>Eukaryota</taxon>
        <taxon>Metazoa</taxon>
        <taxon>Chordata</taxon>
        <taxon>Craniata</taxon>
        <taxon>Vertebrata</taxon>
        <taxon>Euteleostomi</taxon>
        <taxon>Actinopterygii</taxon>
        <taxon>Neopterygii</taxon>
        <taxon>Teleostei</taxon>
        <taxon>Ostariophysi</taxon>
        <taxon>Cypriniformes</taxon>
        <taxon>Cyprinidae</taxon>
        <taxon>Labeoninae</taxon>
        <taxon>Labeonini</taxon>
        <taxon>Cirrhinus</taxon>
    </lineage>
</organism>
<gene>
    <name evidence="2" type="ORF">Q8A67_025832</name>
</gene>
<accession>A0AA88NYD3</accession>
<dbReference type="PANTHER" id="PTHR35617">
    <property type="entry name" value="PHAGE_INTEGRASE DOMAIN-CONTAINING PROTEIN"/>
    <property type="match status" value="1"/>
</dbReference>
<dbReference type="EMBL" id="JAUYZG010000025">
    <property type="protein sequence ID" value="KAK2867715.1"/>
    <property type="molecule type" value="Genomic_DNA"/>
</dbReference>
<sequence>MEREHHLIGRFLRGAKEINSPMPHLFPTWDLSVVLSGLRSHHSPSGSGGGPASSAPGEGRPSLELPCPVCALCVYVDRTQSVRHSEQLFICLSYTEPRIVAFSRGDPKEQRRYVLLPQSWTALEAGLRLGSST</sequence>
<comment type="caution">
    <text evidence="2">The sequence shown here is derived from an EMBL/GenBank/DDBJ whole genome shotgun (WGS) entry which is preliminary data.</text>
</comment>
<feature type="region of interest" description="Disordered" evidence="1">
    <location>
        <begin position="40"/>
        <end position="60"/>
    </location>
</feature>
<dbReference type="AlphaFoldDB" id="A0AA88NYD3"/>
<reference evidence="2" key="1">
    <citation type="submission" date="2023-08" db="EMBL/GenBank/DDBJ databases">
        <title>Chromosome-level Genome Assembly of mud carp (Cirrhinus molitorella).</title>
        <authorList>
            <person name="Liu H."/>
        </authorList>
    </citation>
    <scope>NUCLEOTIDE SEQUENCE</scope>
    <source>
        <strain evidence="2">Prfri</strain>
        <tissue evidence="2">Muscle</tissue>
    </source>
</reference>
<proteinExistence type="predicted"/>
<name>A0AA88NYD3_9TELE</name>
<dbReference type="Proteomes" id="UP001187343">
    <property type="component" value="Unassembled WGS sequence"/>
</dbReference>
<protein>
    <submittedName>
        <fullName evidence="2">Uncharacterized protein</fullName>
    </submittedName>
</protein>
<evidence type="ECO:0000313" key="3">
    <source>
        <dbReference type="Proteomes" id="UP001187343"/>
    </source>
</evidence>
<keyword evidence="3" id="KW-1185">Reference proteome</keyword>